<evidence type="ECO:0000313" key="4">
    <source>
        <dbReference type="Proteomes" id="UP000305778"/>
    </source>
</evidence>
<dbReference type="InterPro" id="IPR006083">
    <property type="entry name" value="PRK/URK"/>
</dbReference>
<evidence type="ECO:0000259" key="2">
    <source>
        <dbReference type="Pfam" id="PF00485"/>
    </source>
</evidence>
<proteinExistence type="predicted"/>
<reference evidence="3 4" key="1">
    <citation type="submission" date="2019-04" db="EMBL/GenBank/DDBJ databases">
        <title>Streptomyces oryziradicis sp. nov., a novel actinomycete isolated from rhizosphere soil of rice (Oryza sativa L.).</title>
        <authorList>
            <person name="Li C."/>
        </authorList>
    </citation>
    <scope>NUCLEOTIDE SEQUENCE [LARGE SCALE GENOMIC DNA]</scope>
    <source>
        <strain evidence="3 4">NEAU-C40</strain>
    </source>
</reference>
<feature type="compositionally biased region" description="Basic and acidic residues" evidence="1">
    <location>
        <begin position="175"/>
        <end position="191"/>
    </location>
</feature>
<dbReference type="PANTHER" id="PTHR10285">
    <property type="entry name" value="URIDINE KINASE"/>
    <property type="match status" value="1"/>
</dbReference>
<dbReference type="NCBIfam" id="NF006743">
    <property type="entry name" value="PRK09270.1-2"/>
    <property type="match status" value="1"/>
</dbReference>
<keyword evidence="3" id="KW-0808">Transferase</keyword>
<dbReference type="OrthoDB" id="3192509at2"/>
<dbReference type="GO" id="GO:0005524">
    <property type="term" value="F:ATP binding"/>
    <property type="evidence" value="ECO:0007669"/>
    <property type="project" value="InterPro"/>
</dbReference>
<dbReference type="SUPFAM" id="SSF52540">
    <property type="entry name" value="P-loop containing nucleoside triphosphate hydrolases"/>
    <property type="match status" value="1"/>
</dbReference>
<dbReference type="Proteomes" id="UP000305778">
    <property type="component" value="Unassembled WGS sequence"/>
</dbReference>
<gene>
    <name evidence="3" type="ORF">FCI23_45610</name>
</gene>
<keyword evidence="3" id="KW-0418">Kinase</keyword>
<comment type="caution">
    <text evidence="3">The sequence shown here is derived from an EMBL/GenBank/DDBJ whole genome shotgun (WGS) entry which is preliminary data.</text>
</comment>
<feature type="domain" description="Phosphoribulokinase/uridine kinase" evidence="2">
    <location>
        <begin position="24"/>
        <end position="206"/>
    </location>
</feature>
<name>A0A4U0RTK3_9ACTN</name>
<dbReference type="EMBL" id="SUMC01000105">
    <property type="protein sequence ID" value="TJZ99481.1"/>
    <property type="molecule type" value="Genomic_DNA"/>
</dbReference>
<protein>
    <submittedName>
        <fullName evidence="3">Nucleoside/nucleotide kinase family protein</fullName>
    </submittedName>
</protein>
<keyword evidence="4" id="KW-1185">Reference proteome</keyword>
<dbReference type="Pfam" id="PF00485">
    <property type="entry name" value="PRK"/>
    <property type="match status" value="1"/>
</dbReference>
<dbReference type="AlphaFoldDB" id="A0A4U0RTK3"/>
<dbReference type="GO" id="GO:0016301">
    <property type="term" value="F:kinase activity"/>
    <property type="evidence" value="ECO:0007669"/>
    <property type="project" value="UniProtKB-KW"/>
</dbReference>
<dbReference type="Gene3D" id="3.40.50.300">
    <property type="entry name" value="P-loop containing nucleotide triphosphate hydrolases"/>
    <property type="match status" value="1"/>
</dbReference>
<feature type="region of interest" description="Disordered" evidence="1">
    <location>
        <begin position="175"/>
        <end position="200"/>
    </location>
</feature>
<accession>A0A4U0RTK3</accession>
<organism evidence="3 4">
    <name type="scientific">Actinacidiphila oryziradicis</name>
    <dbReference type="NCBI Taxonomy" id="2571141"/>
    <lineage>
        <taxon>Bacteria</taxon>
        <taxon>Bacillati</taxon>
        <taxon>Actinomycetota</taxon>
        <taxon>Actinomycetes</taxon>
        <taxon>Kitasatosporales</taxon>
        <taxon>Streptomycetaceae</taxon>
        <taxon>Actinacidiphila</taxon>
    </lineage>
</organism>
<evidence type="ECO:0000256" key="1">
    <source>
        <dbReference type="SAM" id="MobiDB-lite"/>
    </source>
</evidence>
<sequence length="221" mass="24130">MDDVDFDALAKAAQALIASGQRRILGITGAPGSGKSTLAETIVTALGDQAVLVGLDGFHLANSELHRLGRHARKGAADTFDAAGYINLLRRLRAGEDETVYTSFFDRSLEESIACAVPVPRDVPLIVTEGNYLLVGGPHWGPVQTLLDECWYVEPGEDVRLDRLIARHMRFGRSAEEAHERSHGSDQRNAELIHGTRSRADRIVRVPTLRSSPKPTEEQTA</sequence>
<evidence type="ECO:0000313" key="3">
    <source>
        <dbReference type="EMBL" id="TJZ99481.1"/>
    </source>
</evidence>
<dbReference type="InterPro" id="IPR027417">
    <property type="entry name" value="P-loop_NTPase"/>
</dbReference>